<dbReference type="EMBL" id="CAACYJ010000002">
    <property type="protein sequence ID" value="VFB17768.1"/>
    <property type="molecule type" value="Genomic_DNA"/>
</dbReference>
<accession>A0A449IE56</accession>
<evidence type="ECO:0000313" key="2">
    <source>
        <dbReference type="Proteomes" id="UP000330809"/>
    </source>
</evidence>
<name>A0A449IE56_PSEFR</name>
<sequence length="77" mass="8755">MLDLALGTQVGAASTLFLVAPDNRRDVVAQQLKRPVFSRVSELGIRYIPYNQLKEHRETIGRFDSSIKPLMEISQRL</sequence>
<reference evidence="1 2" key="1">
    <citation type="submission" date="2019-02" db="EMBL/GenBank/DDBJ databases">
        <authorList>
            <consortium name="Pathogen Informatics"/>
        </authorList>
    </citation>
    <scope>NUCLEOTIDE SEQUENCE [LARGE SCALE GENOMIC DNA]</scope>
    <source>
        <strain evidence="1 2">3012STDY7103891</strain>
    </source>
</reference>
<evidence type="ECO:0000313" key="1">
    <source>
        <dbReference type="EMBL" id="VFB17768.1"/>
    </source>
</evidence>
<proteinExistence type="predicted"/>
<organism evidence="1 2">
    <name type="scientific">Pseudomonas fragi</name>
    <dbReference type="NCBI Taxonomy" id="296"/>
    <lineage>
        <taxon>Bacteria</taxon>
        <taxon>Pseudomonadati</taxon>
        <taxon>Pseudomonadota</taxon>
        <taxon>Gammaproteobacteria</taxon>
        <taxon>Pseudomonadales</taxon>
        <taxon>Pseudomonadaceae</taxon>
        <taxon>Pseudomonas</taxon>
    </lineage>
</organism>
<protein>
    <submittedName>
        <fullName evidence="1">Uncharacterized protein</fullName>
    </submittedName>
</protein>
<dbReference type="Proteomes" id="UP000330809">
    <property type="component" value="Unassembled WGS sequence"/>
</dbReference>
<dbReference type="AlphaFoldDB" id="A0A449IE56"/>
<gene>
    <name evidence="1" type="ORF">NCTC10754_00288</name>
</gene>